<dbReference type="Pfam" id="PF03864">
    <property type="entry name" value="Phage_cap_E"/>
    <property type="match status" value="1"/>
</dbReference>
<dbReference type="RefSeq" id="WP_309652888.1">
    <property type="nucleotide sequence ID" value="NZ_JARWAK010000008.1"/>
</dbReference>
<evidence type="ECO:0000313" key="1">
    <source>
        <dbReference type="EMBL" id="MDR5867295.1"/>
    </source>
</evidence>
<organism evidence="1 2">
    <name type="scientific">Halomonas koreensis</name>
    <dbReference type="NCBI Taxonomy" id="245385"/>
    <lineage>
        <taxon>Bacteria</taxon>
        <taxon>Pseudomonadati</taxon>
        <taxon>Pseudomonadota</taxon>
        <taxon>Gammaproteobacteria</taxon>
        <taxon>Oceanospirillales</taxon>
        <taxon>Halomonadaceae</taxon>
        <taxon>Halomonas</taxon>
    </lineage>
</organism>
<dbReference type="EMBL" id="JARWAK010000008">
    <property type="protein sequence ID" value="MDR5867295.1"/>
    <property type="molecule type" value="Genomic_DNA"/>
</dbReference>
<accession>A0ABU1G2W8</accession>
<dbReference type="InterPro" id="IPR005564">
    <property type="entry name" value="Major_capsid_GpE"/>
</dbReference>
<sequence>MGIFDSDIFTLSSLTAAINEVTYEPSQIGDAGLFEAEGISTTSLIIEKDGDTLGLVENKPRGAPGTVVGADKRTGYSFHTAHLPTTATIGADEVQNVRAFGSEDAEQAVQTVVNRRLAKMARRIDMTHEYHRLGAIQGKVLDSDATTVIYDLFQTFNMTQQTVEMKLDTASTDVQGKALDIHEKIEDALGGLSYTGVTVRCGKSFWKKLITHSKVKEAYERWQAGAQLRADPRAPFPFGGIFWERYRGGGSVKIADTEAYASPDGVMDLFITRFAPGDYMDTVNTLGLPFYSSSKMLDHNKGVELEAQSNPAHLCTRPKANIKLYENTAP</sequence>
<reference evidence="1 2" key="1">
    <citation type="submission" date="2023-04" db="EMBL/GenBank/DDBJ databases">
        <title>A long-awaited taxogenomic arrangement of the family Halomonadaceae.</title>
        <authorList>
            <person name="De La Haba R."/>
            <person name="Chuvochina M."/>
            <person name="Wittouck S."/>
            <person name="Arahal D.R."/>
            <person name="Sanchez-Porro C."/>
            <person name="Hugenholtz P."/>
            <person name="Ventosa A."/>
        </authorList>
    </citation>
    <scope>NUCLEOTIDE SEQUENCE [LARGE SCALE GENOMIC DNA]</scope>
    <source>
        <strain evidence="1 2">DSM 23530</strain>
    </source>
</reference>
<dbReference type="Proteomes" id="UP001264519">
    <property type="component" value="Unassembled WGS sequence"/>
</dbReference>
<evidence type="ECO:0000313" key="2">
    <source>
        <dbReference type="Proteomes" id="UP001264519"/>
    </source>
</evidence>
<name>A0ABU1G2W8_9GAMM</name>
<proteinExistence type="predicted"/>
<keyword evidence="2" id="KW-1185">Reference proteome</keyword>
<gene>
    <name evidence="1" type="ORF">QC818_10885</name>
</gene>
<protein>
    <submittedName>
        <fullName evidence="1">Major capsid protein</fullName>
    </submittedName>
</protein>
<comment type="caution">
    <text evidence="1">The sequence shown here is derived from an EMBL/GenBank/DDBJ whole genome shotgun (WGS) entry which is preliminary data.</text>
</comment>